<keyword evidence="1" id="KW-0472">Membrane</keyword>
<dbReference type="EMBL" id="RMBX01000010">
    <property type="protein sequence ID" value="RPD39751.1"/>
    <property type="molecule type" value="Genomic_DNA"/>
</dbReference>
<dbReference type="AlphaFoldDB" id="A0A3N4M8H8"/>
<feature type="transmembrane region" description="Helical" evidence="1">
    <location>
        <begin position="44"/>
        <end position="61"/>
    </location>
</feature>
<accession>A0A3N4M8H8</accession>
<keyword evidence="1" id="KW-0812">Transmembrane</keyword>
<dbReference type="Proteomes" id="UP000279089">
    <property type="component" value="Unassembled WGS sequence"/>
</dbReference>
<comment type="caution">
    <text evidence="2">The sequence shown here is derived from an EMBL/GenBank/DDBJ whole genome shotgun (WGS) entry which is preliminary data.</text>
</comment>
<organism evidence="2 3">
    <name type="scientific">Chitinophaga barathri</name>
    <dbReference type="NCBI Taxonomy" id="1647451"/>
    <lineage>
        <taxon>Bacteria</taxon>
        <taxon>Pseudomonadati</taxon>
        <taxon>Bacteroidota</taxon>
        <taxon>Chitinophagia</taxon>
        <taxon>Chitinophagales</taxon>
        <taxon>Chitinophagaceae</taxon>
        <taxon>Chitinophaga</taxon>
    </lineage>
</organism>
<protein>
    <submittedName>
        <fullName evidence="2">Uncharacterized protein</fullName>
    </submittedName>
</protein>
<evidence type="ECO:0000313" key="2">
    <source>
        <dbReference type="EMBL" id="RPD39751.1"/>
    </source>
</evidence>
<name>A0A3N4M8H8_9BACT</name>
<evidence type="ECO:0000256" key="1">
    <source>
        <dbReference type="SAM" id="Phobius"/>
    </source>
</evidence>
<sequence>MANITRTIRIRAGRRLMGQLLRLLFCIINLALLFTGFILRKPTYVVTGALLLTVMIVIRIGRSSITVTLHAGGIVFSCPFWKRHFPWNDIRSAGVYCIKNGEVVLRDPRHARSGERLLIFVSVHHGYRPRRYDRFNSRHSMHFRWNRDAWTAIAARISPQAAVAYGR</sequence>
<reference evidence="3" key="1">
    <citation type="submission" date="2018-11" db="EMBL/GenBank/DDBJ databases">
        <title>Chitinophaga lutea sp.nov., isolate from arsenic contaminated soil.</title>
        <authorList>
            <person name="Zong Y."/>
        </authorList>
    </citation>
    <scope>NUCLEOTIDE SEQUENCE [LARGE SCALE GENOMIC DNA]</scope>
    <source>
        <strain evidence="3">YLT18</strain>
    </source>
</reference>
<proteinExistence type="predicted"/>
<keyword evidence="3" id="KW-1185">Reference proteome</keyword>
<dbReference type="RefSeq" id="WP_123864715.1">
    <property type="nucleotide sequence ID" value="NZ_QXZY01000004.1"/>
</dbReference>
<gene>
    <name evidence="2" type="ORF">EG028_19120</name>
</gene>
<feature type="transmembrane region" description="Helical" evidence="1">
    <location>
        <begin position="20"/>
        <end position="38"/>
    </location>
</feature>
<evidence type="ECO:0000313" key="3">
    <source>
        <dbReference type="Proteomes" id="UP000279089"/>
    </source>
</evidence>
<keyword evidence="1" id="KW-1133">Transmembrane helix</keyword>